<dbReference type="Proteomes" id="UP000541444">
    <property type="component" value="Unassembled WGS sequence"/>
</dbReference>
<sequence length="325" mass="36851">MENSLGEFKAQSNETNRALNSILQAITSNATNGQGEIGIGLTDNLTSLRGRGMPLGMFMRDTRRFGFSPTHVERVERGRDLSTRANLDKEFDEEGAPFTSNSFEGLDVQDVGSKDKFADSEEREVMTFAMGAICLDESWGRSPLVWGVRNASTGFQQRQWVPGNPVADEDWDTMRCELMARFILEAQRISRFKHGLTKQIRDELVLFNAQSLSKILDREAVAEVRAQRDVVEDIRPGYIVQFKVEVPENKRRVSTVKGIVIARRNAGLNTTFRIRRLVAGVGVESLYHLYSPNIKELKVLNKKSVRRAKLYYLRDKMNALKKSTK</sequence>
<evidence type="ECO:0000256" key="3">
    <source>
        <dbReference type="ARBA" id="ARBA00023274"/>
    </source>
</evidence>
<proteinExistence type="inferred from homology"/>
<dbReference type="InterPro" id="IPR038657">
    <property type="entry name" value="Ribosomal_bL19_sf"/>
</dbReference>
<organism evidence="4 5">
    <name type="scientific">Kingdonia uniflora</name>
    <dbReference type="NCBI Taxonomy" id="39325"/>
    <lineage>
        <taxon>Eukaryota</taxon>
        <taxon>Viridiplantae</taxon>
        <taxon>Streptophyta</taxon>
        <taxon>Embryophyta</taxon>
        <taxon>Tracheophyta</taxon>
        <taxon>Spermatophyta</taxon>
        <taxon>Magnoliopsida</taxon>
        <taxon>Ranunculales</taxon>
        <taxon>Circaeasteraceae</taxon>
        <taxon>Kingdonia</taxon>
    </lineage>
</organism>
<dbReference type="PANTHER" id="PTHR15680:SF9">
    <property type="entry name" value="LARGE RIBOSOMAL SUBUNIT PROTEIN BL19M"/>
    <property type="match status" value="1"/>
</dbReference>
<dbReference type="InterPro" id="IPR001857">
    <property type="entry name" value="Ribosomal_bL19"/>
</dbReference>
<reference evidence="4 5" key="1">
    <citation type="journal article" date="2020" name="IScience">
        <title>Genome Sequencing of the Endangered Kingdonia uniflora (Circaeasteraceae, Ranunculales) Reveals Potential Mechanisms of Evolutionary Specialization.</title>
        <authorList>
            <person name="Sun Y."/>
            <person name="Deng T."/>
            <person name="Zhang A."/>
            <person name="Moore M.J."/>
            <person name="Landis J.B."/>
            <person name="Lin N."/>
            <person name="Zhang H."/>
            <person name="Zhang X."/>
            <person name="Huang J."/>
            <person name="Zhang X."/>
            <person name="Sun H."/>
            <person name="Wang H."/>
        </authorList>
    </citation>
    <scope>NUCLEOTIDE SEQUENCE [LARGE SCALE GENOMIC DNA]</scope>
    <source>
        <strain evidence="4">TB1705</strain>
        <tissue evidence="4">Leaf</tissue>
    </source>
</reference>
<protein>
    <recommendedName>
        <fullName evidence="6">Ribosomal protein L19</fullName>
    </recommendedName>
</protein>
<evidence type="ECO:0000313" key="5">
    <source>
        <dbReference type="Proteomes" id="UP000541444"/>
    </source>
</evidence>
<accession>A0A7J7L3B7</accession>
<keyword evidence="3" id="KW-0687">Ribonucleoprotein</keyword>
<dbReference type="GO" id="GO:1990904">
    <property type="term" value="C:ribonucleoprotein complex"/>
    <property type="evidence" value="ECO:0007669"/>
    <property type="project" value="UniProtKB-KW"/>
</dbReference>
<dbReference type="GO" id="GO:0003735">
    <property type="term" value="F:structural constituent of ribosome"/>
    <property type="evidence" value="ECO:0007669"/>
    <property type="project" value="InterPro"/>
</dbReference>
<name>A0A7J7L3B7_9MAGN</name>
<dbReference type="PANTHER" id="PTHR15680">
    <property type="entry name" value="RIBOSOMAL PROTEIN L19"/>
    <property type="match status" value="1"/>
</dbReference>
<dbReference type="Gene3D" id="2.30.30.790">
    <property type="match status" value="1"/>
</dbReference>
<dbReference type="SUPFAM" id="SSF50104">
    <property type="entry name" value="Translation proteins SH3-like domain"/>
    <property type="match status" value="1"/>
</dbReference>
<gene>
    <name evidence="4" type="ORF">GIB67_030890</name>
</gene>
<dbReference type="GO" id="GO:0006412">
    <property type="term" value="P:translation"/>
    <property type="evidence" value="ECO:0007669"/>
    <property type="project" value="InterPro"/>
</dbReference>
<evidence type="ECO:0000256" key="2">
    <source>
        <dbReference type="ARBA" id="ARBA00022980"/>
    </source>
</evidence>
<comment type="similarity">
    <text evidence="1">Belongs to the bacterial ribosomal protein bL19 family.</text>
</comment>
<keyword evidence="2" id="KW-0689">Ribosomal protein</keyword>
<keyword evidence="5" id="KW-1185">Reference proteome</keyword>
<dbReference type="FunFam" id="2.30.30.790:FF:000003">
    <property type="entry name" value="50S ribosomal protein L19, chloroplastic"/>
    <property type="match status" value="1"/>
</dbReference>
<comment type="caution">
    <text evidence="4">The sequence shown here is derived from an EMBL/GenBank/DDBJ whole genome shotgun (WGS) entry which is preliminary data.</text>
</comment>
<evidence type="ECO:0000313" key="4">
    <source>
        <dbReference type="EMBL" id="KAF6137126.1"/>
    </source>
</evidence>
<dbReference type="OrthoDB" id="432645at2759"/>
<dbReference type="AlphaFoldDB" id="A0A7J7L3B7"/>
<evidence type="ECO:0008006" key="6">
    <source>
        <dbReference type="Google" id="ProtNLM"/>
    </source>
</evidence>
<dbReference type="EMBL" id="JACGCM010002660">
    <property type="protein sequence ID" value="KAF6137126.1"/>
    <property type="molecule type" value="Genomic_DNA"/>
</dbReference>
<dbReference type="PRINTS" id="PR00061">
    <property type="entry name" value="RIBOSOMALL19"/>
</dbReference>
<dbReference type="InterPro" id="IPR008991">
    <property type="entry name" value="Translation_prot_SH3-like_sf"/>
</dbReference>
<dbReference type="GO" id="GO:0005840">
    <property type="term" value="C:ribosome"/>
    <property type="evidence" value="ECO:0007669"/>
    <property type="project" value="UniProtKB-KW"/>
</dbReference>
<dbReference type="Pfam" id="PF01245">
    <property type="entry name" value="Ribosomal_L19"/>
    <property type="match status" value="1"/>
</dbReference>
<evidence type="ECO:0000256" key="1">
    <source>
        <dbReference type="ARBA" id="ARBA00005781"/>
    </source>
</evidence>